<feature type="coiled-coil region" evidence="1">
    <location>
        <begin position="103"/>
        <end position="141"/>
    </location>
</feature>
<sequence>MSTFEQKTTLSKTTVTRETAQPEVVMVSSINSVLTEPSKCPPSSCDTVVEKHHHHEEKGIFDKIKEVFTGGDNPVKKAEEYAKKAGKEVQRECELTAEAEHYADKAAHKAHKYTEKAEKALEKKEEACERAEEYAEKARAEAARMMECHKADLSRQAQELKCDGAKLDEAH</sequence>
<dbReference type="AlphaFoldDB" id="A0A914EFH1"/>
<reference evidence="3" key="1">
    <citation type="submission" date="2022-11" db="UniProtKB">
        <authorList>
            <consortium name="WormBaseParasite"/>
        </authorList>
    </citation>
    <scope>IDENTIFICATION</scope>
</reference>
<dbReference type="WBParaSite" id="ACRNAN_scaffold7478.g24939.t1">
    <property type="protein sequence ID" value="ACRNAN_scaffold7478.g24939.t1"/>
    <property type="gene ID" value="ACRNAN_scaffold7478.g24939"/>
</dbReference>
<protein>
    <submittedName>
        <fullName evidence="3">Uncharacterized protein</fullName>
    </submittedName>
</protein>
<dbReference type="Proteomes" id="UP000887540">
    <property type="component" value="Unplaced"/>
</dbReference>
<name>A0A914EFH1_9BILA</name>
<evidence type="ECO:0000313" key="2">
    <source>
        <dbReference type="Proteomes" id="UP000887540"/>
    </source>
</evidence>
<evidence type="ECO:0000313" key="3">
    <source>
        <dbReference type="WBParaSite" id="ACRNAN_scaffold7478.g24939.t1"/>
    </source>
</evidence>
<keyword evidence="1" id="KW-0175">Coiled coil</keyword>
<organism evidence="2 3">
    <name type="scientific">Acrobeloides nanus</name>
    <dbReference type="NCBI Taxonomy" id="290746"/>
    <lineage>
        <taxon>Eukaryota</taxon>
        <taxon>Metazoa</taxon>
        <taxon>Ecdysozoa</taxon>
        <taxon>Nematoda</taxon>
        <taxon>Chromadorea</taxon>
        <taxon>Rhabditida</taxon>
        <taxon>Tylenchina</taxon>
        <taxon>Cephalobomorpha</taxon>
        <taxon>Cephaloboidea</taxon>
        <taxon>Cephalobidae</taxon>
        <taxon>Acrobeloides</taxon>
    </lineage>
</organism>
<proteinExistence type="predicted"/>
<accession>A0A914EFH1</accession>
<keyword evidence="2" id="KW-1185">Reference proteome</keyword>
<evidence type="ECO:0000256" key="1">
    <source>
        <dbReference type="SAM" id="Coils"/>
    </source>
</evidence>